<dbReference type="Gene3D" id="1.10.1040.10">
    <property type="entry name" value="N-(1-d-carboxylethyl)-l-norvaline Dehydrogenase, domain 2"/>
    <property type="match status" value="1"/>
</dbReference>
<evidence type="ECO:0000259" key="12">
    <source>
        <dbReference type="Pfam" id="PF02558"/>
    </source>
</evidence>
<dbReference type="Pfam" id="PF08546">
    <property type="entry name" value="ApbA_C"/>
    <property type="match status" value="1"/>
</dbReference>
<dbReference type="InterPro" id="IPR013752">
    <property type="entry name" value="KPA_reductase"/>
</dbReference>
<keyword evidence="7 11" id="KW-0521">NADP</keyword>
<dbReference type="NCBIfam" id="TIGR00745">
    <property type="entry name" value="apbA_panE"/>
    <property type="match status" value="1"/>
</dbReference>
<reference evidence="14 15" key="1">
    <citation type="journal article" date="2015" name="Int. J. Syst. Evol. Microbiol.">
        <title>Tumebacillus algifaecis sp. nov., isolated from decomposing algal scum.</title>
        <authorList>
            <person name="Wu Y.F."/>
            <person name="Zhang B."/>
            <person name="Xing P."/>
            <person name="Wu Q.L."/>
            <person name="Liu S.J."/>
        </authorList>
    </citation>
    <scope>NUCLEOTIDE SEQUENCE [LARGE SCALE GENOMIC DNA]</scope>
    <source>
        <strain evidence="14 15">THMBR28</strain>
    </source>
</reference>
<dbReference type="GO" id="GO:0050661">
    <property type="term" value="F:NADP binding"/>
    <property type="evidence" value="ECO:0007669"/>
    <property type="project" value="TreeGrafter"/>
</dbReference>
<evidence type="ECO:0000256" key="10">
    <source>
        <dbReference type="ARBA" id="ARBA00048793"/>
    </source>
</evidence>
<dbReference type="GO" id="GO:0015940">
    <property type="term" value="P:pantothenate biosynthetic process"/>
    <property type="evidence" value="ECO:0007669"/>
    <property type="project" value="UniProtKB-UniPathway"/>
</dbReference>
<keyword evidence="15" id="KW-1185">Reference proteome</keyword>
<dbReference type="EC" id="1.1.1.169" evidence="4 11"/>
<dbReference type="InterPro" id="IPR008927">
    <property type="entry name" value="6-PGluconate_DH-like_C_sf"/>
</dbReference>
<dbReference type="PANTHER" id="PTHR43765">
    <property type="entry name" value="2-DEHYDROPANTOATE 2-REDUCTASE-RELATED"/>
    <property type="match status" value="1"/>
</dbReference>
<dbReference type="InterPro" id="IPR003710">
    <property type="entry name" value="ApbA"/>
</dbReference>
<proteinExistence type="inferred from homology"/>
<feature type="domain" description="Ketopantoate reductase N-terminal" evidence="12">
    <location>
        <begin position="12"/>
        <end position="162"/>
    </location>
</feature>
<sequence length="330" mass="36446">MNCERTVLWMKIAILGPGAIGRLVGYWLASGGHQVVMVCRRTEQAERLGRQGLTYVDAAGQEHNLQVEAVFEADDEKLAEIDGLIVTVKSYDTEAAAQQIAAWHASIPVLSLQNGLGNAETLARYLAPKRISLALTTHGATAEGDTRVWHKGQGQTVVGDVERGSGAARWWTELLMTCGQSALLSDDIFTEVWRKAMINIGINPFTALLDVRNGQLVQEPEVLRLMQATVQEAEQVARAQGINLQGSFERVLEVCKNTAANSSSMRQDLQKGRRTEIDAMCGVIEEIAEKSGLQAPYNTFLKKMVKKCETKWIILSSLQLQGMFEEFQRN</sequence>
<comment type="function">
    <text evidence="1 11">Catalyzes the NADPH-dependent reduction of ketopantoate into pantoic acid.</text>
</comment>
<dbReference type="InterPro" id="IPR013328">
    <property type="entry name" value="6PGD_dom2"/>
</dbReference>
<dbReference type="SUPFAM" id="SSF48179">
    <property type="entry name" value="6-phosphogluconate dehydrogenase C-terminal domain-like"/>
    <property type="match status" value="1"/>
</dbReference>
<evidence type="ECO:0000256" key="8">
    <source>
        <dbReference type="ARBA" id="ARBA00023002"/>
    </source>
</evidence>
<evidence type="ECO:0000313" key="14">
    <source>
        <dbReference type="EMBL" id="ASS75880.1"/>
    </source>
</evidence>
<accession>A0A223D2S6</accession>
<dbReference type="Pfam" id="PF02558">
    <property type="entry name" value="ApbA"/>
    <property type="match status" value="1"/>
</dbReference>
<dbReference type="Proteomes" id="UP000214688">
    <property type="component" value="Chromosome"/>
</dbReference>
<evidence type="ECO:0000256" key="2">
    <source>
        <dbReference type="ARBA" id="ARBA00004994"/>
    </source>
</evidence>
<evidence type="ECO:0000256" key="1">
    <source>
        <dbReference type="ARBA" id="ARBA00002919"/>
    </source>
</evidence>
<dbReference type="Gene3D" id="3.40.50.720">
    <property type="entry name" value="NAD(P)-binding Rossmann-like Domain"/>
    <property type="match status" value="1"/>
</dbReference>
<protein>
    <recommendedName>
        <fullName evidence="5 11">2-dehydropantoate 2-reductase</fullName>
        <ecNumber evidence="4 11">1.1.1.169</ecNumber>
    </recommendedName>
    <alternativeName>
        <fullName evidence="9 11">Ketopantoate reductase</fullName>
    </alternativeName>
</protein>
<gene>
    <name evidence="14" type="ORF">CIG75_13560</name>
</gene>
<dbReference type="PANTHER" id="PTHR43765:SF2">
    <property type="entry name" value="2-DEHYDROPANTOATE 2-REDUCTASE"/>
    <property type="match status" value="1"/>
</dbReference>
<comment type="catalytic activity">
    <reaction evidence="10 11">
        <text>(R)-pantoate + NADP(+) = 2-dehydropantoate + NADPH + H(+)</text>
        <dbReference type="Rhea" id="RHEA:16233"/>
        <dbReference type="ChEBI" id="CHEBI:11561"/>
        <dbReference type="ChEBI" id="CHEBI:15378"/>
        <dbReference type="ChEBI" id="CHEBI:15980"/>
        <dbReference type="ChEBI" id="CHEBI:57783"/>
        <dbReference type="ChEBI" id="CHEBI:58349"/>
        <dbReference type="EC" id="1.1.1.169"/>
    </reaction>
</comment>
<evidence type="ECO:0000256" key="9">
    <source>
        <dbReference type="ARBA" id="ARBA00032024"/>
    </source>
</evidence>
<evidence type="ECO:0000256" key="7">
    <source>
        <dbReference type="ARBA" id="ARBA00022857"/>
    </source>
</evidence>
<evidence type="ECO:0000259" key="13">
    <source>
        <dbReference type="Pfam" id="PF08546"/>
    </source>
</evidence>
<evidence type="ECO:0000256" key="3">
    <source>
        <dbReference type="ARBA" id="ARBA00007870"/>
    </source>
</evidence>
<dbReference type="AlphaFoldDB" id="A0A223D2S6"/>
<dbReference type="GO" id="GO:0005737">
    <property type="term" value="C:cytoplasm"/>
    <property type="evidence" value="ECO:0007669"/>
    <property type="project" value="TreeGrafter"/>
</dbReference>
<keyword evidence="6 11" id="KW-0566">Pantothenate biosynthesis</keyword>
<dbReference type="InterPro" id="IPR036291">
    <property type="entry name" value="NAD(P)-bd_dom_sf"/>
</dbReference>
<dbReference type="SUPFAM" id="SSF51735">
    <property type="entry name" value="NAD(P)-binding Rossmann-fold domains"/>
    <property type="match status" value="1"/>
</dbReference>
<comment type="similarity">
    <text evidence="3 11">Belongs to the ketopantoate reductase family.</text>
</comment>
<evidence type="ECO:0000256" key="6">
    <source>
        <dbReference type="ARBA" id="ARBA00022655"/>
    </source>
</evidence>
<name>A0A223D2S6_9BACL</name>
<dbReference type="GO" id="GO:0008677">
    <property type="term" value="F:2-dehydropantoate 2-reductase activity"/>
    <property type="evidence" value="ECO:0007669"/>
    <property type="project" value="UniProtKB-EC"/>
</dbReference>
<evidence type="ECO:0000313" key="15">
    <source>
        <dbReference type="Proteomes" id="UP000214688"/>
    </source>
</evidence>
<dbReference type="InterPro" id="IPR050838">
    <property type="entry name" value="Ketopantoate_reductase"/>
</dbReference>
<dbReference type="UniPathway" id="UPA00028">
    <property type="reaction ID" value="UER00004"/>
</dbReference>
<keyword evidence="8 11" id="KW-0560">Oxidoreductase</keyword>
<dbReference type="FunFam" id="1.10.1040.10:FF:000017">
    <property type="entry name" value="2-dehydropantoate 2-reductase"/>
    <property type="match status" value="1"/>
</dbReference>
<evidence type="ECO:0000256" key="11">
    <source>
        <dbReference type="RuleBase" id="RU362068"/>
    </source>
</evidence>
<organism evidence="14 15">
    <name type="scientific">Tumebacillus algifaecis</name>
    <dbReference type="NCBI Taxonomy" id="1214604"/>
    <lineage>
        <taxon>Bacteria</taxon>
        <taxon>Bacillati</taxon>
        <taxon>Bacillota</taxon>
        <taxon>Bacilli</taxon>
        <taxon>Bacillales</taxon>
        <taxon>Alicyclobacillaceae</taxon>
        <taxon>Tumebacillus</taxon>
    </lineage>
</organism>
<feature type="domain" description="Ketopantoate reductase C-terminal" evidence="13">
    <location>
        <begin position="187"/>
        <end position="307"/>
    </location>
</feature>
<dbReference type="EMBL" id="CP022657">
    <property type="protein sequence ID" value="ASS75880.1"/>
    <property type="molecule type" value="Genomic_DNA"/>
</dbReference>
<comment type="pathway">
    <text evidence="2 11">Cofactor biosynthesis; (R)-pantothenate biosynthesis; (R)-pantoate from 3-methyl-2-oxobutanoate: step 2/2.</text>
</comment>
<evidence type="ECO:0000256" key="4">
    <source>
        <dbReference type="ARBA" id="ARBA00013014"/>
    </source>
</evidence>
<dbReference type="KEGG" id="tab:CIG75_13560"/>
<dbReference type="InterPro" id="IPR013332">
    <property type="entry name" value="KPR_N"/>
</dbReference>
<evidence type="ECO:0000256" key="5">
    <source>
        <dbReference type="ARBA" id="ARBA00019465"/>
    </source>
</evidence>